<keyword evidence="1" id="KW-0472">Membrane</keyword>
<gene>
    <name evidence="2" type="ORF">METZ01_LOCUS261825</name>
</gene>
<evidence type="ECO:0000313" key="2">
    <source>
        <dbReference type="EMBL" id="SVC08971.1"/>
    </source>
</evidence>
<feature type="transmembrane region" description="Helical" evidence="1">
    <location>
        <begin position="175"/>
        <end position="197"/>
    </location>
</feature>
<keyword evidence="1" id="KW-0812">Transmembrane</keyword>
<accession>A0A382JE20</accession>
<dbReference type="AlphaFoldDB" id="A0A382JE20"/>
<feature type="transmembrane region" description="Helical" evidence="1">
    <location>
        <begin position="249"/>
        <end position="272"/>
    </location>
</feature>
<protein>
    <recommendedName>
        <fullName evidence="3">Quinol:cytochrome C oxidoreductase</fullName>
    </recommendedName>
</protein>
<feature type="transmembrane region" description="Helical" evidence="1">
    <location>
        <begin position="203"/>
        <end position="229"/>
    </location>
</feature>
<dbReference type="PANTHER" id="PTHR43044">
    <property type="match status" value="1"/>
</dbReference>
<proteinExistence type="predicted"/>
<feature type="transmembrane region" description="Helical" evidence="1">
    <location>
        <begin position="52"/>
        <end position="72"/>
    </location>
</feature>
<organism evidence="2">
    <name type="scientific">marine metagenome</name>
    <dbReference type="NCBI Taxonomy" id="408172"/>
    <lineage>
        <taxon>unclassified sequences</taxon>
        <taxon>metagenomes</taxon>
        <taxon>ecological metagenomes</taxon>
    </lineage>
</organism>
<feature type="transmembrane region" description="Helical" evidence="1">
    <location>
        <begin position="136"/>
        <end position="154"/>
    </location>
</feature>
<name>A0A382JE20_9ZZZZ</name>
<feature type="non-terminal residue" evidence="2">
    <location>
        <position position="287"/>
    </location>
</feature>
<sequence length="287" mass="32848">MIKEIQRHSEALAPRFDGYRRRALAIGLIGIAATVFGYLTDHQQFFESYLLGFTYWVCMPVGCLGVLMIHHLGGGRWGFAIRRMLEAGASTMPVMFILGLPILAGMHDLFPWTHTEAVANDEVLTHKLPYLNSTFFIIRYVAYFAIWTAMAMLLTRWSVQQDQTQETWPTRRMQILSGPGIVLLSLLGTFAGTDWLMSLEPHWFSTIFCAIYILGMALMTWAFMTLVGVPLSKHQPLDVLLTNERLRDLGTMMLGFVMLWAYTSFSQLLIIWSGNLPEEITWYYTRL</sequence>
<evidence type="ECO:0000256" key="1">
    <source>
        <dbReference type="SAM" id="Phobius"/>
    </source>
</evidence>
<feature type="transmembrane region" description="Helical" evidence="1">
    <location>
        <begin position="21"/>
        <end position="40"/>
    </location>
</feature>
<feature type="transmembrane region" description="Helical" evidence="1">
    <location>
        <begin position="84"/>
        <end position="104"/>
    </location>
</feature>
<dbReference type="EMBL" id="UINC01072955">
    <property type="protein sequence ID" value="SVC08971.1"/>
    <property type="molecule type" value="Genomic_DNA"/>
</dbReference>
<evidence type="ECO:0008006" key="3">
    <source>
        <dbReference type="Google" id="ProtNLM"/>
    </source>
</evidence>
<keyword evidence="1" id="KW-1133">Transmembrane helix</keyword>
<reference evidence="2" key="1">
    <citation type="submission" date="2018-05" db="EMBL/GenBank/DDBJ databases">
        <authorList>
            <person name="Lanie J.A."/>
            <person name="Ng W.-L."/>
            <person name="Kazmierczak K.M."/>
            <person name="Andrzejewski T.M."/>
            <person name="Davidsen T.M."/>
            <person name="Wayne K.J."/>
            <person name="Tettelin H."/>
            <person name="Glass J.I."/>
            <person name="Rusch D."/>
            <person name="Podicherti R."/>
            <person name="Tsui H.-C.T."/>
            <person name="Winkler M.E."/>
        </authorList>
    </citation>
    <scope>NUCLEOTIDE SEQUENCE</scope>
</reference>
<dbReference type="PANTHER" id="PTHR43044:SF1">
    <property type="entry name" value="QUINOL:CYTOCHROME C OXIDOREDUCTASE QUINONE-BINDING SUBUNIT 2"/>
    <property type="match status" value="1"/>
</dbReference>